<evidence type="ECO:0000256" key="7">
    <source>
        <dbReference type="SAM" id="SignalP"/>
    </source>
</evidence>
<dbReference type="PROSITE" id="PS51007">
    <property type="entry name" value="CYTC"/>
    <property type="match status" value="2"/>
</dbReference>
<evidence type="ECO:0000256" key="6">
    <source>
        <dbReference type="PROSITE-ProRule" id="PRU00433"/>
    </source>
</evidence>
<dbReference type="SUPFAM" id="SSF46626">
    <property type="entry name" value="Cytochrome c"/>
    <property type="match status" value="2"/>
</dbReference>
<name>A0ABM9T722_THIA3</name>
<feature type="domain" description="Cytochrome c" evidence="8">
    <location>
        <begin position="79"/>
        <end position="179"/>
    </location>
</feature>
<evidence type="ECO:0000313" key="9">
    <source>
        <dbReference type="EMBL" id="CQR35310.1"/>
    </source>
</evidence>
<evidence type="ECO:0000256" key="3">
    <source>
        <dbReference type="ARBA" id="ARBA00022723"/>
    </source>
</evidence>
<feature type="chain" id="PRO_5045979749" evidence="7">
    <location>
        <begin position="32"/>
        <end position="377"/>
    </location>
</feature>
<gene>
    <name evidence="9" type="ORF">THICB1_50123</name>
</gene>
<keyword evidence="1" id="KW-0813">Transport</keyword>
<keyword evidence="10" id="KW-1185">Reference proteome</keyword>
<evidence type="ECO:0000313" key="10">
    <source>
        <dbReference type="Proteomes" id="UP000078599"/>
    </source>
</evidence>
<dbReference type="InterPro" id="IPR009056">
    <property type="entry name" value="Cyt_c-like_dom"/>
</dbReference>
<evidence type="ECO:0000256" key="4">
    <source>
        <dbReference type="ARBA" id="ARBA00022982"/>
    </source>
</evidence>
<feature type="signal peptide" evidence="7">
    <location>
        <begin position="1"/>
        <end position="31"/>
    </location>
</feature>
<feature type="domain" description="Cytochrome c" evidence="8">
    <location>
        <begin position="287"/>
        <end position="375"/>
    </location>
</feature>
<dbReference type="Pfam" id="PF00034">
    <property type="entry name" value="Cytochrom_C"/>
    <property type="match status" value="1"/>
</dbReference>
<evidence type="ECO:0000256" key="5">
    <source>
        <dbReference type="ARBA" id="ARBA00023004"/>
    </source>
</evidence>
<keyword evidence="3 6" id="KW-0479">Metal-binding</keyword>
<protein>
    <submittedName>
        <fullName evidence="9">Sulfite dehydrogenase cytochrome subunit SoxD</fullName>
    </submittedName>
</protein>
<dbReference type="EMBL" id="CTRI01000027">
    <property type="protein sequence ID" value="CQR35310.1"/>
    <property type="molecule type" value="Genomic_DNA"/>
</dbReference>
<comment type="caution">
    <text evidence="9">The sequence shown here is derived from an EMBL/GenBank/DDBJ whole genome shotgun (WGS) entry which is preliminary data.</text>
</comment>
<evidence type="ECO:0000256" key="2">
    <source>
        <dbReference type="ARBA" id="ARBA00022617"/>
    </source>
</evidence>
<dbReference type="InterPro" id="IPR051811">
    <property type="entry name" value="Cytochrome_c550/c551-like"/>
</dbReference>
<dbReference type="PANTHER" id="PTHR37823">
    <property type="entry name" value="CYTOCHROME C-553-LIKE"/>
    <property type="match status" value="1"/>
</dbReference>
<proteinExistence type="predicted"/>
<dbReference type="InterPro" id="IPR036909">
    <property type="entry name" value="Cyt_c-like_dom_sf"/>
</dbReference>
<keyword evidence="2 6" id="KW-0349">Heme</keyword>
<keyword evidence="5 6" id="KW-0408">Iron</keyword>
<organism evidence="9 10">
    <name type="scientific">Thiomonas arsenitoxydans (strain DSM 22701 / CIP 110005 / 3As)</name>
    <dbReference type="NCBI Taxonomy" id="426114"/>
    <lineage>
        <taxon>Bacteria</taxon>
        <taxon>Pseudomonadati</taxon>
        <taxon>Pseudomonadota</taxon>
        <taxon>Betaproteobacteria</taxon>
        <taxon>Burkholderiales</taxon>
        <taxon>Thiomonas</taxon>
    </lineage>
</organism>
<sequence length="377" mass="40283">MFAMSNSRIRKAALAVILGGMFVGGATVASAAGMPVHPQVPAKDLKLDATLGRTATPDEIKAWNIDVRPDFAGLPVGQGSVATGTKLWEAKCASCHGDFADSNAVFPPLVGAYQATKQDIKTGRVAKLANTNDGATTIEKLSTLSTLFDYIHRAMPWNEPGSLTWDDTYALVAYLLNLANVVPGNFVLTRDNVQQVQDMLPNRNGMIWNHGMWPGKEIGNGGIPDTHNTDCMKNCAPAPKITSFIPEFALNNNGNLADQYRTWGPIRGMMTESAAEQEKKAKEKAAADSNPDAKVVALLKDKSCLACHSLGDNKLVGPGYKEVAGKYAGKKDMVAELTTRIIKGGSGVWGSIPMPPQTISEGDAKMIAQWIVDGAKQ</sequence>
<dbReference type="Proteomes" id="UP000078599">
    <property type="component" value="Unassembled WGS sequence"/>
</dbReference>
<keyword evidence="4" id="KW-0249">Electron transport</keyword>
<evidence type="ECO:0000256" key="1">
    <source>
        <dbReference type="ARBA" id="ARBA00022448"/>
    </source>
</evidence>
<accession>A0ABM9T722</accession>
<dbReference type="PANTHER" id="PTHR37823:SF4">
    <property type="entry name" value="MENAQUINOL-CYTOCHROME C REDUCTASE CYTOCHROME B_C SUBUNIT"/>
    <property type="match status" value="1"/>
</dbReference>
<reference evidence="9 10" key="1">
    <citation type="submission" date="2015-03" db="EMBL/GenBank/DDBJ databases">
        <authorList>
            <person name="Regsiter A."/>
            <person name="william w."/>
        </authorList>
    </citation>
    <scope>NUCLEOTIDE SEQUENCE [LARGE SCALE GENOMIC DNA]</scope>
    <source>
        <strain evidence="9 10">CB1</strain>
    </source>
</reference>
<dbReference type="PRINTS" id="PR00606">
    <property type="entry name" value="CYTCHROMECID"/>
</dbReference>
<dbReference type="InterPro" id="IPR002324">
    <property type="entry name" value="Cyt_c_ID"/>
</dbReference>
<dbReference type="Gene3D" id="1.10.760.10">
    <property type="entry name" value="Cytochrome c-like domain"/>
    <property type="match status" value="2"/>
</dbReference>
<evidence type="ECO:0000259" key="8">
    <source>
        <dbReference type="PROSITE" id="PS51007"/>
    </source>
</evidence>
<keyword evidence="7" id="KW-0732">Signal</keyword>